<protein>
    <recommendedName>
        <fullName evidence="1">HAT C-terminal dimerisation domain-containing protein</fullName>
    </recommendedName>
</protein>
<dbReference type="GO" id="GO:0046983">
    <property type="term" value="F:protein dimerization activity"/>
    <property type="evidence" value="ECO:0007669"/>
    <property type="project" value="InterPro"/>
</dbReference>
<keyword evidence="3" id="KW-1185">Reference proteome</keyword>
<accession>A0AAV0YI20</accession>
<dbReference type="InterPro" id="IPR055298">
    <property type="entry name" value="AtLOH3-like"/>
</dbReference>
<dbReference type="InterPro" id="IPR012337">
    <property type="entry name" value="RNaseH-like_sf"/>
</dbReference>
<dbReference type="InterPro" id="IPR008906">
    <property type="entry name" value="HATC_C_dom"/>
</dbReference>
<reference evidence="2 3" key="1">
    <citation type="submission" date="2023-01" db="EMBL/GenBank/DDBJ databases">
        <authorList>
            <person name="Kreplak J."/>
        </authorList>
    </citation>
    <scope>NUCLEOTIDE SEQUENCE [LARGE SCALE GENOMIC DNA]</scope>
</reference>
<feature type="domain" description="HAT C-terminal dimerisation" evidence="1">
    <location>
        <begin position="195"/>
        <end position="246"/>
    </location>
</feature>
<evidence type="ECO:0000259" key="1">
    <source>
        <dbReference type="Pfam" id="PF05699"/>
    </source>
</evidence>
<dbReference type="Pfam" id="PF05699">
    <property type="entry name" value="Dimer_Tnp_hAT"/>
    <property type="match status" value="1"/>
</dbReference>
<organism evidence="2 3">
    <name type="scientific">Vicia faba</name>
    <name type="common">Broad bean</name>
    <name type="synonym">Faba vulgaris</name>
    <dbReference type="NCBI Taxonomy" id="3906"/>
    <lineage>
        <taxon>Eukaryota</taxon>
        <taxon>Viridiplantae</taxon>
        <taxon>Streptophyta</taxon>
        <taxon>Embryophyta</taxon>
        <taxon>Tracheophyta</taxon>
        <taxon>Spermatophyta</taxon>
        <taxon>Magnoliopsida</taxon>
        <taxon>eudicotyledons</taxon>
        <taxon>Gunneridae</taxon>
        <taxon>Pentapetalae</taxon>
        <taxon>rosids</taxon>
        <taxon>fabids</taxon>
        <taxon>Fabales</taxon>
        <taxon>Fabaceae</taxon>
        <taxon>Papilionoideae</taxon>
        <taxon>50 kb inversion clade</taxon>
        <taxon>NPAAA clade</taxon>
        <taxon>Hologalegina</taxon>
        <taxon>IRL clade</taxon>
        <taxon>Fabeae</taxon>
        <taxon>Vicia</taxon>
    </lineage>
</organism>
<dbReference type="SUPFAM" id="SSF53098">
    <property type="entry name" value="Ribonuclease H-like"/>
    <property type="match status" value="1"/>
</dbReference>
<dbReference type="Proteomes" id="UP001157006">
    <property type="component" value="Unassembled WGS sequence"/>
</dbReference>
<name>A0AAV0YI20_VICFA</name>
<comment type="caution">
    <text evidence="2">The sequence shown here is derived from an EMBL/GenBank/DDBJ whole genome shotgun (WGS) entry which is preliminary data.</text>
</comment>
<dbReference type="AlphaFoldDB" id="A0AAV0YI20"/>
<evidence type="ECO:0000313" key="2">
    <source>
        <dbReference type="EMBL" id="CAI8583742.1"/>
    </source>
</evidence>
<gene>
    <name evidence="2" type="ORF">VFH_U041280</name>
</gene>
<dbReference type="PANTHER" id="PTHR11697:SF230">
    <property type="entry name" value="ZINC FINGER, MYM DOMAIN CONTAINING 1"/>
    <property type="match status" value="1"/>
</dbReference>
<sequence length="283" mass="32603">MWPSVLKVLSMVDEDGRGPSQAAGLIEKMESFKFAFILKLMLNLFGITNELSNVLQRKDLNIVIAMELVDDVKARLATTRESAWDNLFSDVQDFCVAKGIPVPNMDDEIPVRGRSRVEGRTVNNLHHYRAEIFYVAIDKICVEMDHRFSEENFPDDDRGTIRDQLETYVLQVRRNASFSTCEDVQSLAMKMVQTEKHLVFPLVYKLIELALILSVSTASVERAFSAMKIIKSKLRNKINDVWFNDLMVCYTEREIFKSLNDIDIIRTFTAKKSRKGHLPRNFI</sequence>
<dbReference type="PANTHER" id="PTHR11697">
    <property type="entry name" value="GENERAL TRANSCRIPTION FACTOR 2-RELATED ZINC FINGER PROTEIN"/>
    <property type="match status" value="1"/>
</dbReference>
<proteinExistence type="predicted"/>
<evidence type="ECO:0000313" key="3">
    <source>
        <dbReference type="Proteomes" id="UP001157006"/>
    </source>
</evidence>
<dbReference type="EMBL" id="CATIWC010000987">
    <property type="protein sequence ID" value="CAI8583742.1"/>
    <property type="molecule type" value="Genomic_DNA"/>
</dbReference>